<feature type="domain" description="ABM" evidence="1">
    <location>
        <begin position="4"/>
        <end position="94"/>
    </location>
</feature>
<dbReference type="Proteomes" id="UP000051254">
    <property type="component" value="Unassembled WGS sequence"/>
</dbReference>
<organism evidence="2 3">
    <name type="scientific">Stenotrophomonas koreensis</name>
    <dbReference type="NCBI Taxonomy" id="266128"/>
    <lineage>
        <taxon>Bacteria</taxon>
        <taxon>Pseudomonadati</taxon>
        <taxon>Pseudomonadota</taxon>
        <taxon>Gammaproteobacteria</taxon>
        <taxon>Lysobacterales</taxon>
        <taxon>Lysobacteraceae</taxon>
        <taxon>Stenotrophomonas</taxon>
    </lineage>
</organism>
<dbReference type="RefSeq" id="WP_057665090.1">
    <property type="nucleotide sequence ID" value="NZ_LDJH01000011.1"/>
</dbReference>
<dbReference type="AlphaFoldDB" id="A0A0R0BMD3"/>
<evidence type="ECO:0000313" key="3">
    <source>
        <dbReference type="Proteomes" id="UP000051254"/>
    </source>
</evidence>
<dbReference type="InterPro" id="IPR011008">
    <property type="entry name" value="Dimeric_a/b-barrel"/>
</dbReference>
<protein>
    <recommendedName>
        <fullName evidence="1">ABM domain-containing protein</fullName>
    </recommendedName>
</protein>
<dbReference type="PATRIC" id="fig|266128.3.peg.147"/>
<evidence type="ECO:0000259" key="1">
    <source>
        <dbReference type="PROSITE" id="PS51725"/>
    </source>
</evidence>
<evidence type="ECO:0000313" key="2">
    <source>
        <dbReference type="EMBL" id="KRG58288.1"/>
    </source>
</evidence>
<dbReference type="Pfam" id="PF03992">
    <property type="entry name" value="ABM"/>
    <property type="match status" value="1"/>
</dbReference>
<dbReference type="EMBL" id="LDJH01000011">
    <property type="protein sequence ID" value="KRG58288.1"/>
    <property type="molecule type" value="Genomic_DNA"/>
</dbReference>
<sequence>MSNTIVIIRYRALPEHVDTARQEITALVACVLASEPDCSGITLLQDSADPTGFTLIETWPSREIFLGPHMQQPHIQSFIQAADRFLAGPPDISFWHPVTAA</sequence>
<comment type="caution">
    <text evidence="2">The sequence shown here is derived from an EMBL/GenBank/DDBJ whole genome shotgun (WGS) entry which is preliminary data.</text>
</comment>
<keyword evidence="3" id="KW-1185">Reference proteome</keyword>
<proteinExistence type="predicted"/>
<name>A0A0R0BMD3_9GAMM</name>
<dbReference type="SUPFAM" id="SSF54909">
    <property type="entry name" value="Dimeric alpha+beta barrel"/>
    <property type="match status" value="1"/>
</dbReference>
<reference evidence="2 3" key="1">
    <citation type="submission" date="2015-05" db="EMBL/GenBank/DDBJ databases">
        <title>Genome sequencing and analysis of members of genus Stenotrophomonas.</title>
        <authorList>
            <person name="Patil P.P."/>
            <person name="Midha S."/>
            <person name="Patil P.B."/>
        </authorList>
    </citation>
    <scope>NUCLEOTIDE SEQUENCE [LARGE SCALE GENOMIC DNA]</scope>
    <source>
        <strain evidence="2 3">DSM 17805</strain>
    </source>
</reference>
<dbReference type="PROSITE" id="PS51725">
    <property type="entry name" value="ABM"/>
    <property type="match status" value="1"/>
</dbReference>
<accession>A0A0R0BMD3</accession>
<gene>
    <name evidence="2" type="ORF">ABB25_06410</name>
</gene>
<dbReference type="Gene3D" id="3.30.70.100">
    <property type="match status" value="1"/>
</dbReference>
<dbReference type="STRING" id="266128.ABB25_06410"/>
<dbReference type="OrthoDB" id="678044at2"/>
<dbReference type="InterPro" id="IPR007138">
    <property type="entry name" value="ABM_dom"/>
</dbReference>